<gene>
    <name evidence="1" type="ORF">CBO05P2_197</name>
</gene>
<dbReference type="AlphaFoldDB" id="A0A060N5U3"/>
<dbReference type="HOGENOM" id="CLU_3060020_0_0_9"/>
<organism evidence="1">
    <name type="scientific">Clostridium botulinum B str. Osaka05</name>
    <dbReference type="NCBI Taxonomy" id="1407017"/>
    <lineage>
        <taxon>Bacteria</taxon>
        <taxon>Bacillati</taxon>
        <taxon>Bacillota</taxon>
        <taxon>Clostridia</taxon>
        <taxon>Eubacteriales</taxon>
        <taxon>Clostridiaceae</taxon>
        <taxon>Clostridium</taxon>
    </lineage>
</organism>
<name>A0A060N5U3_CLOBO</name>
<dbReference type="EMBL" id="BA000059">
    <property type="protein sequence ID" value="BAO05222.1"/>
    <property type="molecule type" value="Genomic_DNA"/>
</dbReference>
<evidence type="ECO:0000313" key="1">
    <source>
        <dbReference type="EMBL" id="BAO05222.1"/>
    </source>
</evidence>
<sequence>MSIPNNTKYDMQEINHQVNILLDLTNEKPTNKLLKNLKSIAKKIKIITDKYAN</sequence>
<proteinExistence type="predicted"/>
<dbReference type="Proteomes" id="UP000054164">
    <property type="component" value="Unassembled WGS sequence"/>
</dbReference>
<protein>
    <submittedName>
        <fullName evidence="1">Uncharacterized protein</fullName>
    </submittedName>
</protein>
<dbReference type="RefSeq" id="WP_195745641.1">
    <property type="nucleotide sequence ID" value="NZ_BA000059.1"/>
</dbReference>
<accession>A0A060N5U3</accession>
<reference evidence="1" key="1">
    <citation type="submission" date="2013-10" db="EMBL/GenBank/DDBJ databases">
        <title>Draft genome sequence of Clostridium botulinum type B strain Osaka05.</title>
        <authorList>
            <person name="Sakaguchi Y."/>
            <person name="Hosomi K."/>
            <person name="Uchiyama J."/>
            <person name="Ogura Y."/>
            <person name="Sakaguchi M."/>
            <person name="Kohda T."/>
            <person name="Mukamoto M."/>
            <person name="Misawa N."/>
            <person name="Matsuzaki S."/>
            <person name="Hayashi T."/>
            <person name="Kozaki S."/>
        </authorList>
    </citation>
    <scope>NUCLEOTIDE SEQUENCE</scope>
    <source>
        <strain evidence="1">Osaka05</strain>
    </source>
</reference>